<evidence type="ECO:0000313" key="3">
    <source>
        <dbReference type="EMBL" id="OHV29690.1"/>
    </source>
</evidence>
<evidence type="ECO:0000259" key="2">
    <source>
        <dbReference type="Pfam" id="PF20091"/>
    </source>
</evidence>
<gene>
    <name evidence="3" type="ORF">CC117_28860</name>
</gene>
<feature type="domain" description="Alpha/beta hydrolase" evidence="2">
    <location>
        <begin position="26"/>
        <end position="480"/>
    </location>
</feature>
<organism evidence="3 4">
    <name type="scientific">Parafrankia colletiae</name>
    <dbReference type="NCBI Taxonomy" id="573497"/>
    <lineage>
        <taxon>Bacteria</taxon>
        <taxon>Bacillati</taxon>
        <taxon>Actinomycetota</taxon>
        <taxon>Actinomycetes</taxon>
        <taxon>Frankiales</taxon>
        <taxon>Frankiaceae</taxon>
        <taxon>Parafrankia</taxon>
    </lineage>
</organism>
<accession>A0A1S1Q6X1</accession>
<feature type="region of interest" description="Disordered" evidence="1">
    <location>
        <begin position="418"/>
        <end position="439"/>
    </location>
</feature>
<reference evidence="4" key="1">
    <citation type="submission" date="2016-07" db="EMBL/GenBank/DDBJ databases">
        <title>Sequence Frankia sp. strain CcI1.17.</title>
        <authorList>
            <person name="Ghodhbane-Gtari F."/>
            <person name="Swanson E."/>
            <person name="Gueddou A."/>
            <person name="Morris K."/>
            <person name="Hezbri K."/>
            <person name="Ktari A."/>
            <person name="Nouioui I."/>
            <person name="Abebe-Akele F."/>
            <person name="Simpson S."/>
            <person name="Thomas K."/>
            <person name="Gtari M."/>
            <person name="Tisa L.S."/>
            <person name="Hurst S."/>
        </authorList>
    </citation>
    <scope>NUCLEOTIDE SEQUENCE [LARGE SCALE GENOMIC DNA]</scope>
    <source>
        <strain evidence="4">Cc1.17</strain>
    </source>
</reference>
<evidence type="ECO:0000313" key="4">
    <source>
        <dbReference type="Proteomes" id="UP000179627"/>
    </source>
</evidence>
<name>A0A1S1Q6X1_9ACTN</name>
<evidence type="ECO:0000256" key="1">
    <source>
        <dbReference type="SAM" id="MobiDB-lite"/>
    </source>
</evidence>
<comment type="caution">
    <text evidence="3">The sequence shown here is derived from an EMBL/GenBank/DDBJ whole genome shotgun (WGS) entry which is preliminary data.</text>
</comment>
<proteinExistence type="predicted"/>
<dbReference type="Proteomes" id="UP000179627">
    <property type="component" value="Unassembled WGS sequence"/>
</dbReference>
<dbReference type="Pfam" id="PF20091">
    <property type="entry name" value="Abhydrolase_10"/>
    <property type="match status" value="1"/>
</dbReference>
<dbReference type="OrthoDB" id="1971292at2"/>
<dbReference type="InterPro" id="IPR045394">
    <property type="entry name" value="Abhydrolase_dom"/>
</dbReference>
<keyword evidence="4" id="KW-1185">Reference proteome</keyword>
<protein>
    <recommendedName>
        <fullName evidence="2">Alpha/beta hydrolase domain-containing protein</fullName>
    </recommendedName>
</protein>
<dbReference type="AlphaFoldDB" id="A0A1S1Q6X1"/>
<dbReference type="EMBL" id="MBLM01000160">
    <property type="protein sequence ID" value="OHV29690.1"/>
    <property type="molecule type" value="Genomic_DNA"/>
</dbReference>
<sequence>MLAVCAPSAHAAPRAGAVASPTITVPAAGSHGFPFQAEEPALLAAKGYVEREFLFGGTATAYNRNGVFGSDGRWQVTPGTQAPYQSRMLVRYPADPAKFNGTVLVEWFNVSGGIDAQVDWTTMREEILRSGYAYVGVSAQQLGINAAGEYPGLKAWDQARYGTLNHPGDQYSYDIFSQAAQALRTPNGPNPLGTLKFRKLLGVGESQSAMRLTTYVNAVAPVARVYDGYLIHSNMAVPTPLSADPSERMPNPTLIRTDLRVPTFVVLTETDMTLHVTARQPDSATVHTWELAGTSHADQWLLTTGQPVYERMFGKPVPPRDCGANTAPINDGPAHYSLNAALSAMNRWIRGGPAPATGALLAMEGSTPVRDPATGLARGGIRLPDVAVPTRTLSGQRYAEGLAALFCGLFGATDPWNGDADPWDRHNAGDPSNPTAPQTAEPVLSQLYPTHADYVNKVRAAAWTSVFRGFLTPADARTIVTAASNSTIGG</sequence>